<dbReference type="GO" id="GO:0005524">
    <property type="term" value="F:ATP binding"/>
    <property type="evidence" value="ECO:0007669"/>
    <property type="project" value="UniProtKB-KW"/>
</dbReference>
<feature type="compositionally biased region" description="Polar residues" evidence="10">
    <location>
        <begin position="473"/>
        <end position="483"/>
    </location>
</feature>
<feature type="region of interest" description="Disordered" evidence="10">
    <location>
        <begin position="1754"/>
        <end position="1777"/>
    </location>
</feature>
<dbReference type="OrthoDB" id="448448at2759"/>
<feature type="compositionally biased region" description="Low complexity" evidence="10">
    <location>
        <begin position="1031"/>
        <end position="1050"/>
    </location>
</feature>
<evidence type="ECO:0000313" key="14">
    <source>
        <dbReference type="EMBL" id="CAG9539408.1"/>
    </source>
</evidence>
<evidence type="ECO:0000256" key="7">
    <source>
        <dbReference type="ARBA" id="ARBA00022853"/>
    </source>
</evidence>
<keyword evidence="15" id="KW-1185">Reference proteome</keyword>
<evidence type="ECO:0000256" key="1">
    <source>
        <dbReference type="ARBA" id="ARBA00004123"/>
    </source>
</evidence>
<dbReference type="Gene3D" id="1.20.120.850">
    <property type="entry name" value="SWI2/SNF2 ATPases, N-terminal domain"/>
    <property type="match status" value="1"/>
</dbReference>
<feature type="compositionally biased region" description="Low complexity" evidence="10">
    <location>
        <begin position="206"/>
        <end position="215"/>
    </location>
</feature>
<evidence type="ECO:0000256" key="3">
    <source>
        <dbReference type="ARBA" id="ARBA00022741"/>
    </source>
</evidence>
<dbReference type="GO" id="GO:0016887">
    <property type="term" value="F:ATP hydrolysis activity"/>
    <property type="evidence" value="ECO:0007669"/>
    <property type="project" value="TreeGrafter"/>
</dbReference>
<feature type="region of interest" description="Disordered" evidence="10">
    <location>
        <begin position="1031"/>
        <end position="1055"/>
    </location>
</feature>
<evidence type="ECO:0000256" key="6">
    <source>
        <dbReference type="ARBA" id="ARBA00022840"/>
    </source>
</evidence>
<feature type="compositionally biased region" description="Polar residues" evidence="10">
    <location>
        <begin position="1095"/>
        <end position="1114"/>
    </location>
</feature>
<feature type="compositionally biased region" description="Basic and acidic residues" evidence="10">
    <location>
        <begin position="1937"/>
        <end position="1952"/>
    </location>
</feature>
<dbReference type="EMBL" id="CAKAEH010001785">
    <property type="protein sequence ID" value="CAG9539408.1"/>
    <property type="molecule type" value="Genomic_DNA"/>
</dbReference>
<dbReference type="Pfam" id="PF00176">
    <property type="entry name" value="SNF2-rel_dom"/>
    <property type="match status" value="1"/>
</dbReference>
<feature type="region of interest" description="Disordered" evidence="10">
    <location>
        <begin position="175"/>
        <end position="216"/>
    </location>
</feature>
<keyword evidence="7" id="KW-0156">Chromatin regulator</keyword>
<feature type="region of interest" description="Disordered" evidence="10">
    <location>
        <begin position="1"/>
        <end position="68"/>
    </location>
</feature>
<feature type="compositionally biased region" description="Basic and acidic residues" evidence="10">
    <location>
        <begin position="56"/>
        <end position="68"/>
    </location>
</feature>
<reference evidence="14" key="1">
    <citation type="submission" date="2021-09" db="EMBL/GenBank/DDBJ databases">
        <authorList>
            <consortium name="Pathogen Informatics"/>
        </authorList>
    </citation>
    <scope>NUCLEOTIDE SEQUENCE</scope>
</reference>
<comment type="similarity">
    <text evidence="2">Belongs to the SNF2/RAD54 helicase family. SWR1 subfamily.</text>
</comment>
<dbReference type="InterPro" id="IPR027417">
    <property type="entry name" value="P-loop_NTPase"/>
</dbReference>
<dbReference type="PANTHER" id="PTHR45685:SF1">
    <property type="entry name" value="HELICASE SRCAP"/>
    <property type="match status" value="1"/>
</dbReference>
<dbReference type="Proteomes" id="UP000746747">
    <property type="component" value="Unassembled WGS sequence"/>
</dbReference>
<protein>
    <submittedName>
        <fullName evidence="14">Uncharacterized protein</fullName>
    </submittedName>
</protein>
<evidence type="ECO:0000256" key="5">
    <source>
        <dbReference type="ARBA" id="ARBA00022806"/>
    </source>
</evidence>
<dbReference type="GO" id="GO:0004386">
    <property type="term" value="F:helicase activity"/>
    <property type="evidence" value="ECO:0007669"/>
    <property type="project" value="UniProtKB-KW"/>
</dbReference>
<gene>
    <name evidence="14" type="ORF">CJOHNSTONI_LOCUS9010</name>
</gene>
<dbReference type="PROSITE" id="PS51192">
    <property type="entry name" value="HELICASE_ATP_BIND_1"/>
    <property type="match status" value="1"/>
</dbReference>
<dbReference type="PROSITE" id="PS51194">
    <property type="entry name" value="HELICASE_CTER"/>
    <property type="match status" value="1"/>
</dbReference>
<dbReference type="InterPro" id="IPR038718">
    <property type="entry name" value="SNF2-like_sf"/>
</dbReference>
<feature type="region of interest" description="Disordered" evidence="10">
    <location>
        <begin position="1802"/>
        <end position="1837"/>
    </location>
</feature>
<feature type="domain" description="Helicase C-terminal" evidence="12">
    <location>
        <begin position="1346"/>
        <end position="1492"/>
    </location>
</feature>
<feature type="region of interest" description="Disordered" evidence="10">
    <location>
        <begin position="1095"/>
        <end position="1116"/>
    </location>
</feature>
<comment type="subcellular location">
    <subcellularLocation>
        <location evidence="1">Nucleus</location>
    </subcellularLocation>
</comment>
<dbReference type="GO" id="GO:0006338">
    <property type="term" value="P:chromatin remodeling"/>
    <property type="evidence" value="ECO:0007669"/>
    <property type="project" value="TreeGrafter"/>
</dbReference>
<dbReference type="CDD" id="cd18793">
    <property type="entry name" value="SF2_C_SNF"/>
    <property type="match status" value="1"/>
</dbReference>
<dbReference type="PROSITE" id="PS51204">
    <property type="entry name" value="HSA"/>
    <property type="match status" value="1"/>
</dbReference>
<dbReference type="InterPro" id="IPR000330">
    <property type="entry name" value="SNF2_N"/>
</dbReference>
<dbReference type="SUPFAM" id="SSF52540">
    <property type="entry name" value="P-loop containing nucleoside triphosphate hydrolases"/>
    <property type="match status" value="2"/>
</dbReference>
<evidence type="ECO:0000259" key="12">
    <source>
        <dbReference type="PROSITE" id="PS51194"/>
    </source>
</evidence>
<dbReference type="SMART" id="SM00487">
    <property type="entry name" value="DEXDc"/>
    <property type="match status" value="1"/>
</dbReference>
<evidence type="ECO:0000256" key="4">
    <source>
        <dbReference type="ARBA" id="ARBA00022801"/>
    </source>
</evidence>
<name>A0A8J2MTW1_9BILA</name>
<dbReference type="InterPro" id="IPR014001">
    <property type="entry name" value="Helicase_ATP-bd"/>
</dbReference>
<evidence type="ECO:0000256" key="8">
    <source>
        <dbReference type="ARBA" id="ARBA00023125"/>
    </source>
</evidence>
<keyword evidence="9" id="KW-0539">Nucleus</keyword>
<evidence type="ECO:0000256" key="2">
    <source>
        <dbReference type="ARBA" id="ARBA00009220"/>
    </source>
</evidence>
<keyword evidence="6" id="KW-0067">ATP-binding</keyword>
<dbReference type="GO" id="GO:0003677">
    <property type="term" value="F:DNA binding"/>
    <property type="evidence" value="ECO:0007669"/>
    <property type="project" value="UniProtKB-KW"/>
</dbReference>
<dbReference type="Pfam" id="PF00271">
    <property type="entry name" value="Helicase_C"/>
    <property type="match status" value="1"/>
</dbReference>
<dbReference type="InterPro" id="IPR050520">
    <property type="entry name" value="INO80/SWR1_helicase"/>
</dbReference>
<keyword evidence="8" id="KW-0238">DNA-binding</keyword>
<dbReference type="CDD" id="cd18003">
    <property type="entry name" value="DEXQc_SRCAP"/>
    <property type="match status" value="1"/>
</dbReference>
<feature type="compositionally biased region" description="Low complexity" evidence="10">
    <location>
        <begin position="493"/>
        <end position="503"/>
    </location>
</feature>
<feature type="compositionally biased region" description="Polar residues" evidence="10">
    <location>
        <begin position="447"/>
        <end position="463"/>
    </location>
</feature>
<dbReference type="Gene3D" id="3.40.50.10810">
    <property type="entry name" value="Tandem AAA-ATPase domain"/>
    <property type="match status" value="1"/>
</dbReference>
<dbReference type="Gene3D" id="3.40.50.300">
    <property type="entry name" value="P-loop containing nucleotide triphosphate hydrolases"/>
    <property type="match status" value="1"/>
</dbReference>
<dbReference type="SMART" id="SM00573">
    <property type="entry name" value="HSA"/>
    <property type="match status" value="1"/>
</dbReference>
<dbReference type="PANTHER" id="PTHR45685">
    <property type="entry name" value="HELICASE SRCAP-RELATED"/>
    <property type="match status" value="1"/>
</dbReference>
<keyword evidence="4" id="KW-0378">Hydrolase</keyword>
<evidence type="ECO:0000256" key="9">
    <source>
        <dbReference type="ARBA" id="ARBA00023242"/>
    </source>
</evidence>
<feature type="compositionally biased region" description="Polar residues" evidence="10">
    <location>
        <begin position="14"/>
        <end position="23"/>
    </location>
</feature>
<sequence length="1970" mass="220091">MSSATRPVRRSRRNVNTATTSATHPDDAISVDLSGGDTSPPTRRRRLNSDDPMEGCSRREGVSTRRKTDARIELGVRLMAQMRLIHNTRRTVALERTSIGNGSEDQIDAGVVGSELKFEDSAGFGMSLDSLLGSEAKREDIVTSKQYIRPILDASETSLLPIEIKVEENSAASPCSSYLEQQPSTSTVAAHPTSSIPSATAHSTPRSSSAAGVESSVERVAKQEAQVLARIAELRRQGLWTASRLPMIEMPPRNKTHWDYLLEEMRWMAIDFRQERTFKRQAAKKFSYQIARMLRDREQEKERAQQRAVREAKRVCALIAKMVRDFWQNVDRVVDLRAQEIIESMKRKALDQQLEMMVGHADKLSEMVQEGLIGERSSRASSLRSGDIIRDEDAASFSTDSDDISISDAEAGDGNVEEEMQGLVVEGSLELDDFLDSLPRGYLESLSKSEQQQDLFEPTQGTSADCKRPEGSEVSTEYTASEITQEEDSTRHSASITQSISSVSEKETSDLTHVENVEKGAIGAAINYDRLTSENSEERQKELANIAEEALKFQPKGFTLETTQVKTEVPHLVRGALREYQMVGLDWLVTLYDNGLNGILADEMGLGKTIQTIALLAHLACKEYIWGPHLIVVPTSVILNWEMELKKWCPAFKLLTYFGNQKERAEKRKGWSKTNAFHICITSYKIVTQDIRSFKHKTWQYFILDEAQNIKNFKSQRWQTLLNIRARRRLLLTGTPLQNSLMELWSLMHFLMPAIFASHNDFKDWFSNPLNNMMEGNTEWNASLIQRLHKVLRPFILRRLKSDVEKQLPEKTEHIIKCPLSKRQRCLYDDFMSRRSTRENLRSGSVMSVLNIVMQLRKCCNHPNLFEPRPILSPFVMQRFTVTLPGILLNICQGKDLEETNILDLFEISASHGSLFAYSEGRRLAINEQLLNDHLSSAVDVPMPNLGGFHLSRPPPQLHPQPQTREGSKVFMPVPLPAAGIPRGNELYVSVDDLGNARVYQLVVDSTGGHTVRECEPSSVAGSSLLVSSAATSQNATSVTSASKTSAGTSMQPTLQTSPKLLSAKQSAVEPTTTSSSTAVPLLKPAFRSTTILSQTRPSTDASAKGTGTVNNGCTPLPETHIAATFPISRAQQVKLLEPESASVGSVDTAVGINRIQVEMMEVDEVKPAIAAEQATEKSDLYDFLVLPDTSKTMEQIKVERLQRCAAICSRRLLFPNVCRTPLVSDELLFVIKKELGRKKHHRNLSATDSLGWLAQSLVDWTSDASQRFTVFVHGALADEPVLQINTTGCHAYVRKEWDDLNEECHRIVLDSDRLFCHIDMMQKLQFPELRLIEYDCGKLQILNSLLRDLFLYKHRCLIFTQMARVLDILQAFLSFHGYQYFRLDGTTGIEERQAMTERFNADPKIFCFILSTRSGGIGVNLTGADTVIFYDSDWNPTMDAQAQDRCHRIGQTRNVTIYRLVSERTIEENILRKAMQKRRLGEMAIDEGGFTPEFFKGDNVRDLFEGVANVADVVAPVAVADNKEIEKAMATVEDIQDVHAAQRANAEVEADIAEFDENALVSSTENSQEKIESKYLELINQLKPIERYAVNFLEAEYKPEFEEEVKEAKALIDSKKDEWIKAQEDVMEEDSGEQQSDDEISLTYLTGFDVPGSVDEVRSKASASRLATLRPQLHKPHPHNLRSATFSALKIRSSPRLIQTKAMHSPSENAIANKTVVTKLRKTTDKINIQTQSEFEINPSSLTSKSQSKFFSQKLSTEKLPKATQSRQTRPGMKESSCARVVPLSVAFTKASAATRCISSSTYTSNSPISSFSTPSFSLLPSTSSSSRTSSRTNTFTSFSPPLSASYPVLEGNRTSLMRHQTFSSSFATSSYRPSQQLHTTAGPSKFSAQATTIRRRCESGGFEFVKPISSAHKALSHHQLLSGIRIKPTLGDYERPRLCLRKRGESRSGEAESSSTSNTGSENVAESG</sequence>
<comment type="caution">
    <text evidence="14">The sequence shown here is derived from an EMBL/GenBank/DDBJ whole genome shotgun (WGS) entry which is preliminary data.</text>
</comment>
<dbReference type="Pfam" id="PF07529">
    <property type="entry name" value="HSA"/>
    <property type="match status" value="1"/>
</dbReference>
<evidence type="ECO:0000259" key="13">
    <source>
        <dbReference type="PROSITE" id="PS51204"/>
    </source>
</evidence>
<feature type="compositionally biased region" description="Polar residues" evidence="10">
    <location>
        <begin position="175"/>
        <end position="205"/>
    </location>
</feature>
<dbReference type="FunFam" id="3.40.50.10810:FF:000005">
    <property type="entry name" value="Photoperiod-independent early flowering 1"/>
    <property type="match status" value="1"/>
</dbReference>
<dbReference type="SMART" id="SM00490">
    <property type="entry name" value="HELICc"/>
    <property type="match status" value="1"/>
</dbReference>
<feature type="region of interest" description="Disordered" evidence="10">
    <location>
        <begin position="447"/>
        <end position="510"/>
    </location>
</feature>
<evidence type="ECO:0000256" key="10">
    <source>
        <dbReference type="SAM" id="MobiDB-lite"/>
    </source>
</evidence>
<feature type="region of interest" description="Disordered" evidence="10">
    <location>
        <begin position="1937"/>
        <end position="1970"/>
    </location>
</feature>
<keyword evidence="5" id="KW-0347">Helicase</keyword>
<feature type="domain" description="Helicase ATP-binding" evidence="11">
    <location>
        <begin position="589"/>
        <end position="754"/>
    </location>
</feature>
<organism evidence="14 15">
    <name type="scientific">Cercopithifilaria johnstoni</name>
    <dbReference type="NCBI Taxonomy" id="2874296"/>
    <lineage>
        <taxon>Eukaryota</taxon>
        <taxon>Metazoa</taxon>
        <taxon>Ecdysozoa</taxon>
        <taxon>Nematoda</taxon>
        <taxon>Chromadorea</taxon>
        <taxon>Rhabditida</taxon>
        <taxon>Spirurina</taxon>
        <taxon>Spiruromorpha</taxon>
        <taxon>Filarioidea</taxon>
        <taxon>Onchocercidae</taxon>
        <taxon>Cercopithifilaria</taxon>
    </lineage>
</organism>
<evidence type="ECO:0000313" key="15">
    <source>
        <dbReference type="Proteomes" id="UP000746747"/>
    </source>
</evidence>
<evidence type="ECO:0000259" key="11">
    <source>
        <dbReference type="PROSITE" id="PS51192"/>
    </source>
</evidence>
<dbReference type="InterPro" id="IPR049730">
    <property type="entry name" value="SNF2/RAD54-like_C"/>
</dbReference>
<feature type="compositionally biased region" description="Low complexity" evidence="10">
    <location>
        <begin position="1953"/>
        <end position="1970"/>
    </location>
</feature>
<dbReference type="InterPro" id="IPR014012">
    <property type="entry name" value="HSA_dom"/>
</dbReference>
<keyword evidence="3" id="KW-0547">Nucleotide-binding</keyword>
<dbReference type="GO" id="GO:0042393">
    <property type="term" value="F:histone binding"/>
    <property type="evidence" value="ECO:0007669"/>
    <property type="project" value="TreeGrafter"/>
</dbReference>
<dbReference type="InterPro" id="IPR001650">
    <property type="entry name" value="Helicase_C-like"/>
</dbReference>
<accession>A0A8J2MTW1</accession>
<proteinExistence type="inferred from homology"/>
<dbReference type="FunFam" id="3.40.50.300:FF:001674">
    <property type="entry name" value="E1A-binding protein p400 isoform X7"/>
    <property type="match status" value="1"/>
</dbReference>
<feature type="domain" description="HSA" evidence="13">
    <location>
        <begin position="245"/>
        <end position="318"/>
    </location>
</feature>
<dbReference type="GO" id="GO:0000812">
    <property type="term" value="C:Swr1 complex"/>
    <property type="evidence" value="ECO:0007669"/>
    <property type="project" value="TreeGrafter"/>
</dbReference>